<protein>
    <recommendedName>
        <fullName evidence="1">Condensation domain-containing protein</fullName>
    </recommendedName>
</protein>
<dbReference type="InterPro" id="IPR001242">
    <property type="entry name" value="Condensation_dom"/>
</dbReference>
<dbReference type="OrthoDB" id="3859428at2"/>
<dbReference type="Proteomes" id="UP000319103">
    <property type="component" value="Unassembled WGS sequence"/>
</dbReference>
<dbReference type="CDD" id="cd19531">
    <property type="entry name" value="LCL_NRPS-like"/>
    <property type="match status" value="1"/>
</dbReference>
<dbReference type="GO" id="GO:0005829">
    <property type="term" value="C:cytosol"/>
    <property type="evidence" value="ECO:0007669"/>
    <property type="project" value="TreeGrafter"/>
</dbReference>
<proteinExistence type="predicted"/>
<dbReference type="Pfam" id="PF00668">
    <property type="entry name" value="Condensation"/>
    <property type="match status" value="1"/>
</dbReference>
<dbReference type="PANTHER" id="PTHR45527:SF1">
    <property type="entry name" value="FATTY ACID SYNTHASE"/>
    <property type="match status" value="1"/>
</dbReference>
<dbReference type="PANTHER" id="PTHR45527">
    <property type="entry name" value="NONRIBOSOMAL PEPTIDE SYNTHETASE"/>
    <property type="match status" value="1"/>
</dbReference>
<dbReference type="Gene3D" id="3.30.559.10">
    <property type="entry name" value="Chloramphenicol acetyltransferase-like domain"/>
    <property type="match status" value="1"/>
</dbReference>
<dbReference type="GO" id="GO:0003824">
    <property type="term" value="F:catalytic activity"/>
    <property type="evidence" value="ECO:0007669"/>
    <property type="project" value="InterPro"/>
</dbReference>
<comment type="caution">
    <text evidence="2">The sequence shown here is derived from an EMBL/GenBank/DDBJ whole genome shotgun (WGS) entry which is preliminary data.</text>
</comment>
<evidence type="ECO:0000259" key="1">
    <source>
        <dbReference type="Pfam" id="PF00668"/>
    </source>
</evidence>
<dbReference type="Gene3D" id="3.30.559.30">
    <property type="entry name" value="Nonribosomal peptide synthetase, condensation domain"/>
    <property type="match status" value="1"/>
</dbReference>
<evidence type="ECO:0000313" key="3">
    <source>
        <dbReference type="Proteomes" id="UP000319103"/>
    </source>
</evidence>
<keyword evidence="3" id="KW-1185">Reference proteome</keyword>
<dbReference type="RefSeq" id="WP_141633306.1">
    <property type="nucleotide sequence ID" value="NZ_VIGB01000003.1"/>
</dbReference>
<dbReference type="EMBL" id="VIGB01000003">
    <property type="protein sequence ID" value="TQF02615.1"/>
    <property type="molecule type" value="Genomic_DNA"/>
</dbReference>
<dbReference type="GO" id="GO:0043041">
    <property type="term" value="P:amino acid activation for nonribosomal peptide biosynthetic process"/>
    <property type="evidence" value="ECO:0007669"/>
    <property type="project" value="TreeGrafter"/>
</dbReference>
<dbReference type="GO" id="GO:0031177">
    <property type="term" value="F:phosphopantetheine binding"/>
    <property type="evidence" value="ECO:0007669"/>
    <property type="project" value="TreeGrafter"/>
</dbReference>
<dbReference type="GO" id="GO:0044550">
    <property type="term" value="P:secondary metabolite biosynthetic process"/>
    <property type="evidence" value="ECO:0007669"/>
    <property type="project" value="TreeGrafter"/>
</dbReference>
<organism evidence="2 3">
    <name type="scientific">Kitasatospora acidiphila</name>
    <dbReference type="NCBI Taxonomy" id="2567942"/>
    <lineage>
        <taxon>Bacteria</taxon>
        <taxon>Bacillati</taxon>
        <taxon>Actinomycetota</taxon>
        <taxon>Actinomycetes</taxon>
        <taxon>Kitasatosporales</taxon>
        <taxon>Streptomycetaceae</taxon>
        <taxon>Kitasatospora</taxon>
    </lineage>
</organism>
<dbReference type="GO" id="GO:0008610">
    <property type="term" value="P:lipid biosynthetic process"/>
    <property type="evidence" value="ECO:0007669"/>
    <property type="project" value="UniProtKB-ARBA"/>
</dbReference>
<reference evidence="2 3" key="1">
    <citation type="submission" date="2019-06" db="EMBL/GenBank/DDBJ databases">
        <title>Description of Kitasatospora acidophila sp. nov. isolated from pine grove soil, and reclassification of Streptomyces novaecaesareae to Kitasatospora novaeceasareae comb. nov.</title>
        <authorList>
            <person name="Kim M.J."/>
        </authorList>
    </citation>
    <scope>NUCLEOTIDE SEQUENCE [LARGE SCALE GENOMIC DNA]</scope>
    <source>
        <strain evidence="2 3">MMS16-CNU292</strain>
    </source>
</reference>
<dbReference type="SUPFAM" id="SSF52777">
    <property type="entry name" value="CoA-dependent acyltransferases"/>
    <property type="match status" value="2"/>
</dbReference>
<gene>
    <name evidence="2" type="ORF">E6W39_10510</name>
</gene>
<feature type="domain" description="Condensation" evidence="1">
    <location>
        <begin position="13"/>
        <end position="460"/>
    </location>
</feature>
<dbReference type="InterPro" id="IPR023213">
    <property type="entry name" value="CAT-like_dom_sf"/>
</dbReference>
<dbReference type="AlphaFoldDB" id="A0A540W0R7"/>
<evidence type="ECO:0000313" key="2">
    <source>
        <dbReference type="EMBL" id="TQF02615.1"/>
    </source>
</evidence>
<sequence>MPGSTQESRLEFSALSAAQQRLWFFWQLRPDSSDYHVPKATRLRGPLELPALERAVTRLAERHSLLRATFPLRDGAPVLRIPAATAPVPLPVADLTDLPEPAREQALAEAVDRLALTPFDLCEGPLFRAGLVRLAPQEHVLVLSFHHIVVDGWSLGIVERDLAEDYAAALDGTLSASPLPEPAHDYRDYAAAERAPSAAERRTEALAYWRRELDGAPNCLELPTDWPHPKVASSAGGARRFGLPPQLAEQAGQLAIKKRVTRFVVLLAAYAALLGRLAGTDEVVVGVPVSGRTRLADEGLVGLFVNMLPLRVRLRPESTFAELLHQVRDTFLAGHEYQDLPFQQLVEELVEERLTSRHPVFQSVFTYEDQAGPDLGLRGLAASAVPVRIDTAKFELTLHVAFGSDAAEGWMGYRGDLFAPETADLLSERYLRLLTAALAAPDTVLAQLPVLGAREERRLLAGAGSRRCPSTTACTG</sequence>
<name>A0A540W0R7_9ACTN</name>
<accession>A0A540W0R7</accession>